<dbReference type="Gene3D" id="2.40.70.10">
    <property type="entry name" value="Acid Proteases"/>
    <property type="match status" value="1"/>
</dbReference>
<sequence>MLKLLLLALSPALLHAQQNQQIPLQDHQPSLVVPLTLNEDRTYTFGSSHHDINILSSEAISAFQSSQATTPSPQNAIISIPLDPTKPGSMTLGSHVQQETETEWTSTRTPGEDVAINYVGIRKEGMISMDAYATRLALDTPYIALPSEIYDVLVLATKPVSHQHSAGYDDEVDCGSMGRFPDLVLGLEPEIEEEEEDDEAVEIKEIVVTPEQYVLRTQEGKCVLLAQRAYQRGREEVVLGWAAVRGKHVVLDWANERTGFVL</sequence>
<dbReference type="Pfam" id="PF00026">
    <property type="entry name" value="Asp"/>
    <property type="match status" value="1"/>
</dbReference>
<name>A0A9P4WAP3_CURKU</name>
<proteinExistence type="predicted"/>
<dbReference type="EMBL" id="SWKU01000002">
    <property type="protein sequence ID" value="KAF3009560.1"/>
    <property type="molecule type" value="Genomic_DNA"/>
</dbReference>
<evidence type="ECO:0000259" key="2">
    <source>
        <dbReference type="Pfam" id="PF00026"/>
    </source>
</evidence>
<feature type="domain" description="Peptidase A1" evidence="2">
    <location>
        <begin position="140"/>
        <end position="260"/>
    </location>
</feature>
<accession>A0A9P4WAP3</accession>
<organism evidence="3 4">
    <name type="scientific">Curvularia kusanoi</name>
    <name type="common">Cochliobolus kusanoi</name>
    <dbReference type="NCBI Taxonomy" id="90978"/>
    <lineage>
        <taxon>Eukaryota</taxon>
        <taxon>Fungi</taxon>
        <taxon>Dikarya</taxon>
        <taxon>Ascomycota</taxon>
        <taxon>Pezizomycotina</taxon>
        <taxon>Dothideomycetes</taxon>
        <taxon>Pleosporomycetidae</taxon>
        <taxon>Pleosporales</taxon>
        <taxon>Pleosporineae</taxon>
        <taxon>Pleosporaceae</taxon>
        <taxon>Curvularia</taxon>
    </lineage>
</organism>
<keyword evidence="1" id="KW-0732">Signal</keyword>
<reference evidence="3" key="1">
    <citation type="submission" date="2019-04" db="EMBL/GenBank/DDBJ databases">
        <title>Sequencing of skin fungus with MAO and IRED activity.</title>
        <authorList>
            <person name="Marsaioli A.J."/>
            <person name="Bonatto J.M.C."/>
            <person name="Reis Junior O."/>
        </authorList>
    </citation>
    <scope>NUCLEOTIDE SEQUENCE</scope>
    <source>
        <strain evidence="3">30M1</strain>
    </source>
</reference>
<evidence type="ECO:0000256" key="1">
    <source>
        <dbReference type="SAM" id="SignalP"/>
    </source>
</evidence>
<dbReference type="SUPFAM" id="SSF50630">
    <property type="entry name" value="Acid proteases"/>
    <property type="match status" value="1"/>
</dbReference>
<protein>
    <recommendedName>
        <fullName evidence="2">Peptidase A1 domain-containing protein</fullName>
    </recommendedName>
</protein>
<dbReference type="OrthoDB" id="3747338at2759"/>
<feature type="signal peptide" evidence="1">
    <location>
        <begin position="1"/>
        <end position="16"/>
    </location>
</feature>
<evidence type="ECO:0000313" key="4">
    <source>
        <dbReference type="Proteomes" id="UP000801428"/>
    </source>
</evidence>
<dbReference type="AlphaFoldDB" id="A0A9P4WAP3"/>
<dbReference type="InterPro" id="IPR033121">
    <property type="entry name" value="PEPTIDASE_A1"/>
</dbReference>
<feature type="chain" id="PRO_5040146194" description="Peptidase A1 domain-containing protein" evidence="1">
    <location>
        <begin position="17"/>
        <end position="262"/>
    </location>
</feature>
<gene>
    <name evidence="3" type="ORF">E8E13_005651</name>
</gene>
<comment type="caution">
    <text evidence="3">The sequence shown here is derived from an EMBL/GenBank/DDBJ whole genome shotgun (WGS) entry which is preliminary data.</text>
</comment>
<dbReference type="Proteomes" id="UP000801428">
    <property type="component" value="Unassembled WGS sequence"/>
</dbReference>
<evidence type="ECO:0000313" key="3">
    <source>
        <dbReference type="EMBL" id="KAF3009560.1"/>
    </source>
</evidence>
<dbReference type="InterPro" id="IPR021109">
    <property type="entry name" value="Peptidase_aspartic_dom_sf"/>
</dbReference>
<keyword evidence="4" id="KW-1185">Reference proteome</keyword>